<keyword evidence="2" id="KW-1185">Reference proteome</keyword>
<evidence type="ECO:0000313" key="2">
    <source>
        <dbReference type="Proteomes" id="UP000218505"/>
    </source>
</evidence>
<dbReference type="AlphaFoldDB" id="A0A290Z7Z8"/>
<dbReference type="RefSeq" id="WP_096494957.1">
    <property type="nucleotide sequence ID" value="NZ_CP023445.1"/>
</dbReference>
<protein>
    <submittedName>
        <fullName evidence="1">Uncharacterized protein</fullName>
    </submittedName>
</protein>
<proteinExistence type="predicted"/>
<reference evidence="1" key="1">
    <citation type="submission" date="2017-09" db="EMBL/GenBank/DDBJ databases">
        <title>Complete Genome Sequence of ansamitocin-producing Bacterium Actinosynnema pretiosum X47.</title>
        <authorList>
            <person name="Cao G."/>
            <person name="Zong G."/>
            <person name="Zhong C."/>
            <person name="Fu J."/>
        </authorList>
    </citation>
    <scope>NUCLEOTIDE SEQUENCE [LARGE SCALE GENOMIC DNA]</scope>
    <source>
        <strain evidence="1">X47</strain>
    </source>
</reference>
<name>A0A290Z7Z8_9PSEU</name>
<gene>
    <name evidence="1" type="ORF">CNX65_19130</name>
</gene>
<evidence type="ECO:0000313" key="1">
    <source>
        <dbReference type="EMBL" id="ATE55140.1"/>
    </source>
</evidence>
<dbReference type="KEGG" id="apre:CNX65_19130"/>
<accession>A0A290Z7Z8</accession>
<organism evidence="1 2">
    <name type="scientific">Actinosynnema pretiosum</name>
    <dbReference type="NCBI Taxonomy" id="42197"/>
    <lineage>
        <taxon>Bacteria</taxon>
        <taxon>Bacillati</taxon>
        <taxon>Actinomycetota</taxon>
        <taxon>Actinomycetes</taxon>
        <taxon>Pseudonocardiales</taxon>
        <taxon>Pseudonocardiaceae</taxon>
        <taxon>Actinosynnema</taxon>
    </lineage>
</organism>
<sequence>MSVSLTGPGSHVLVRRPGVGSLSVGPPGSDKVDLVVGPDDRVDWTALDGLETPAGGLWPRWVDYRGNDLSVFEWARARRVEGLHFEAASDVVIDASGSRFGSLTVNSGGHCVRLRLAPAELCPRVALQGAPTDFVLAAGGALPELALALPATSARALPRLPVLADLTHLMVSTGPLDEPFDCRSLLQFPRLRSLALSGSLANLGALEALPLRQLQIRFCPDLSGLPPLRSFPELTSFLAWNVDAAVGRRLRTELRGPIAQRLTGHSGVSQLRERPWFVEEYGLPFAGWAPRTGAAATKAFKVASKAIGRGGDVREAVTGFVRRVGELPGVETGEREDAAEAAVLLGEIGGVDRDTALGWFEAVRDF</sequence>
<dbReference type="EMBL" id="CP023445">
    <property type="protein sequence ID" value="ATE55140.1"/>
    <property type="molecule type" value="Genomic_DNA"/>
</dbReference>
<dbReference type="Proteomes" id="UP000218505">
    <property type="component" value="Chromosome"/>
</dbReference>